<proteinExistence type="predicted"/>
<evidence type="ECO:0000313" key="2">
    <source>
        <dbReference type="EMBL" id="UOO93190.1"/>
    </source>
</evidence>
<organism evidence="2 3">
    <name type="scientific">Vitreoscilla stercoraria</name>
    <dbReference type="NCBI Taxonomy" id="61"/>
    <lineage>
        <taxon>Bacteria</taxon>
        <taxon>Pseudomonadati</taxon>
        <taxon>Pseudomonadota</taxon>
        <taxon>Betaproteobacteria</taxon>
        <taxon>Neisseriales</taxon>
        <taxon>Neisseriaceae</taxon>
        <taxon>Vitreoscilla</taxon>
    </lineage>
</organism>
<protein>
    <submittedName>
        <fullName evidence="2">Uncharacterized protein</fullName>
    </submittedName>
</protein>
<reference evidence="2" key="2">
    <citation type="journal article" date="2022" name="Res Sq">
        <title>Evolution of multicellular longitudinally dividing oral cavity symbionts (Neisseriaceae).</title>
        <authorList>
            <person name="Nyongesa S."/>
            <person name="Weber P."/>
            <person name="Bernet E."/>
            <person name="Pullido F."/>
            <person name="Nieckarz M."/>
            <person name="Delaby M."/>
            <person name="Nieves C."/>
            <person name="Viehboeck T."/>
            <person name="Krause N."/>
            <person name="Rivera-Millot A."/>
            <person name="Nakamura A."/>
            <person name="Vischer N."/>
            <person name="VanNieuwenhze M."/>
            <person name="Brun Y."/>
            <person name="Cava F."/>
            <person name="Bulgheresi S."/>
            <person name="Veyrier F."/>
        </authorList>
    </citation>
    <scope>NUCLEOTIDE SEQUENCE</scope>
    <source>
        <strain evidence="2">SAG 1488-6</strain>
    </source>
</reference>
<feature type="signal peptide" evidence="1">
    <location>
        <begin position="1"/>
        <end position="25"/>
    </location>
</feature>
<keyword evidence="1" id="KW-0732">Signal</keyword>
<dbReference type="RefSeq" id="WP_019957520.1">
    <property type="nucleotide sequence ID" value="NZ_CP091512.1"/>
</dbReference>
<sequence length="133" mass="14204">MTVKTWQSLTLAAVSMVLGSSLAWAAPPKSCKSVSLGAGADKMVCVYESQNLSQVYQHVRSVLDGGDLLREQFPQQAVSDELPENNDEGLVKAAYSLKNGAWVMDLGYQGGETTVLLQPKGGNVQVEIVMSAD</sequence>
<dbReference type="Proteomes" id="UP000832034">
    <property type="component" value="Chromosome"/>
</dbReference>
<dbReference type="EMBL" id="CP091512">
    <property type="protein sequence ID" value="UOO93190.1"/>
    <property type="molecule type" value="Genomic_DNA"/>
</dbReference>
<gene>
    <name evidence="2" type="ORF">LVJ81_03920</name>
</gene>
<evidence type="ECO:0000313" key="3">
    <source>
        <dbReference type="Proteomes" id="UP000832034"/>
    </source>
</evidence>
<feature type="chain" id="PRO_5047272355" evidence="1">
    <location>
        <begin position="26"/>
        <end position="133"/>
    </location>
</feature>
<name>A0ABY4EBR5_VITST</name>
<accession>A0ABY4EBR5</accession>
<keyword evidence="3" id="KW-1185">Reference proteome</keyword>
<evidence type="ECO:0000256" key="1">
    <source>
        <dbReference type="SAM" id="SignalP"/>
    </source>
</evidence>
<reference evidence="2" key="1">
    <citation type="submission" date="2021-12" db="EMBL/GenBank/DDBJ databases">
        <authorList>
            <person name="Veyrier F.J."/>
        </authorList>
    </citation>
    <scope>NUCLEOTIDE SEQUENCE</scope>
    <source>
        <strain evidence="2">SAG 1488-6</strain>
    </source>
</reference>